<comment type="caution">
    <text evidence="1">The sequence shown here is derived from an EMBL/GenBank/DDBJ whole genome shotgun (WGS) entry which is preliminary data.</text>
</comment>
<gene>
    <name evidence="1" type="ORF">DI536_27125</name>
</gene>
<proteinExistence type="predicted"/>
<sequence length="183" mass="21773">MATQLQMFMDREDELTFVRFLERYTFEVYPRRVPEDWETFKATEANFDRFPSDEAYLVASDIGPALVDKFKRGKDKGMWRIDEVRSPVIFWERSQTNDDGELVSGQLWGELEITQQTGRRDPAPQKFRERFMEIESWMKKTFRKTHPKGFMVGPHLARRIKQNEKVPLRENKHFGRLITVHGG</sequence>
<evidence type="ECO:0000313" key="2">
    <source>
        <dbReference type="Proteomes" id="UP000249061"/>
    </source>
</evidence>
<dbReference type="EMBL" id="QFQP01000030">
    <property type="protein sequence ID" value="PZR07547.1"/>
    <property type="molecule type" value="Genomic_DNA"/>
</dbReference>
<protein>
    <submittedName>
        <fullName evidence="1">Uncharacterized protein</fullName>
    </submittedName>
</protein>
<evidence type="ECO:0000313" key="1">
    <source>
        <dbReference type="EMBL" id="PZR07547.1"/>
    </source>
</evidence>
<organism evidence="1 2">
    <name type="scientific">Archangium gephyra</name>
    <dbReference type="NCBI Taxonomy" id="48"/>
    <lineage>
        <taxon>Bacteria</taxon>
        <taxon>Pseudomonadati</taxon>
        <taxon>Myxococcota</taxon>
        <taxon>Myxococcia</taxon>
        <taxon>Myxococcales</taxon>
        <taxon>Cystobacterineae</taxon>
        <taxon>Archangiaceae</taxon>
        <taxon>Archangium</taxon>
    </lineage>
</organism>
<accession>A0A2W5T0J1</accession>
<dbReference type="Proteomes" id="UP000249061">
    <property type="component" value="Unassembled WGS sequence"/>
</dbReference>
<reference evidence="1 2" key="1">
    <citation type="submission" date="2017-08" db="EMBL/GenBank/DDBJ databases">
        <title>Infants hospitalized years apart are colonized by the same room-sourced microbial strains.</title>
        <authorList>
            <person name="Brooks B."/>
            <person name="Olm M.R."/>
            <person name="Firek B.A."/>
            <person name="Baker R."/>
            <person name="Thomas B.C."/>
            <person name="Morowitz M.J."/>
            <person name="Banfield J.F."/>
        </authorList>
    </citation>
    <scope>NUCLEOTIDE SEQUENCE [LARGE SCALE GENOMIC DNA]</scope>
    <source>
        <strain evidence="1">S2_003_000_R2_14</strain>
    </source>
</reference>
<dbReference type="AlphaFoldDB" id="A0A2W5T0J1"/>
<name>A0A2W5T0J1_9BACT</name>